<comment type="caution">
    <text evidence="2">The sequence shown here is derived from an EMBL/GenBank/DDBJ whole genome shotgun (WGS) entry which is preliminary data.</text>
</comment>
<dbReference type="EMBL" id="MHRP01000047">
    <property type="protein sequence ID" value="OHA25689.1"/>
    <property type="molecule type" value="Genomic_DNA"/>
</dbReference>
<organism evidence="2 3">
    <name type="scientific">Candidatus Taylorbacteria bacterium RIFCSPHIGHO2_02_FULL_45_35</name>
    <dbReference type="NCBI Taxonomy" id="1802311"/>
    <lineage>
        <taxon>Bacteria</taxon>
        <taxon>Candidatus Tayloriibacteriota</taxon>
    </lineage>
</organism>
<sequence>MNKNIESIKNEDANHWGLPPFLTSRFQNPSSTRGGQAMVTAVIFFLGITMTLVFGTVTPVLKEAALARQLQTSKQSYVLAESLSEDMTYRYKTGLAVDSIEYLTIGSDTAYATSTTVSGVVTIVSTGNKSDARRKVQTSLSSGDSASFHYGVQTDKGGVTFANSSSIKGNLFSNGPISGSGNMVLGDIISAGPMGSVSGMHATSSIYAHTISNSTADKNAYYQSISGSTVLGTSYPASADQATSSMPIPDSDIFEWESDAAAGGTATCSGGSYNVSSGAVTLGPIKIPCDLNISNIADITLAGPVWVTGTINLSNSADISVDASLSGKSVAIIADKSSNRSSGSKINISNSVTFSGAGSNSYILLVSMNNDAENGGGNQAMTISNNISGEVLVYAPHGLISLANSISLREVTSYKLTLSNSAVVEYKSGLASLLFTAGPSGGYIITDWKEVP</sequence>
<dbReference type="Proteomes" id="UP000177943">
    <property type="component" value="Unassembled WGS sequence"/>
</dbReference>
<reference evidence="2 3" key="1">
    <citation type="journal article" date="2016" name="Nat. Commun.">
        <title>Thousands of microbial genomes shed light on interconnected biogeochemical processes in an aquifer system.</title>
        <authorList>
            <person name="Anantharaman K."/>
            <person name="Brown C.T."/>
            <person name="Hug L.A."/>
            <person name="Sharon I."/>
            <person name="Castelle C.J."/>
            <person name="Probst A.J."/>
            <person name="Thomas B.C."/>
            <person name="Singh A."/>
            <person name="Wilkins M.J."/>
            <person name="Karaoz U."/>
            <person name="Brodie E.L."/>
            <person name="Williams K.H."/>
            <person name="Hubbard S.S."/>
            <person name="Banfield J.F."/>
        </authorList>
    </citation>
    <scope>NUCLEOTIDE SEQUENCE [LARGE SCALE GENOMIC DNA]</scope>
</reference>
<keyword evidence="1" id="KW-0812">Transmembrane</keyword>
<gene>
    <name evidence="2" type="ORF">A3D56_00760</name>
</gene>
<keyword evidence="1" id="KW-0472">Membrane</keyword>
<protein>
    <recommendedName>
        <fullName evidence="4">Type 4 fimbrial biogenesis protein PilX N-terminal domain-containing protein</fullName>
    </recommendedName>
</protein>
<dbReference type="AlphaFoldDB" id="A0A1G2MR46"/>
<evidence type="ECO:0008006" key="4">
    <source>
        <dbReference type="Google" id="ProtNLM"/>
    </source>
</evidence>
<evidence type="ECO:0000313" key="2">
    <source>
        <dbReference type="EMBL" id="OHA25689.1"/>
    </source>
</evidence>
<evidence type="ECO:0000313" key="3">
    <source>
        <dbReference type="Proteomes" id="UP000177943"/>
    </source>
</evidence>
<feature type="transmembrane region" description="Helical" evidence="1">
    <location>
        <begin position="37"/>
        <end position="61"/>
    </location>
</feature>
<accession>A0A1G2MR46</accession>
<proteinExistence type="predicted"/>
<keyword evidence="1" id="KW-1133">Transmembrane helix</keyword>
<evidence type="ECO:0000256" key="1">
    <source>
        <dbReference type="SAM" id="Phobius"/>
    </source>
</evidence>
<name>A0A1G2MR46_9BACT</name>